<dbReference type="GO" id="GO:0005634">
    <property type="term" value="C:nucleus"/>
    <property type="evidence" value="ECO:0007669"/>
    <property type="project" value="TreeGrafter"/>
</dbReference>
<dbReference type="PANTHER" id="PTHR15215">
    <property type="entry name" value="CABIT DOMAIN-CONTAINING PROTEIN"/>
    <property type="match status" value="1"/>
</dbReference>
<keyword evidence="4" id="KW-1185">Reference proteome</keyword>
<evidence type="ECO:0000313" key="3">
    <source>
        <dbReference type="EMBL" id="KAJ3598489.1"/>
    </source>
</evidence>
<feature type="domain" description="CABIT" evidence="2">
    <location>
        <begin position="22"/>
        <end position="245"/>
    </location>
</feature>
<reference evidence="3" key="1">
    <citation type="submission" date="2022-07" db="EMBL/GenBank/DDBJ databases">
        <title>Chromosome-level genome of Muraenolepis orangiensis.</title>
        <authorList>
            <person name="Kim J."/>
        </authorList>
    </citation>
    <scope>NUCLEOTIDE SEQUENCE</scope>
    <source>
        <strain evidence="3">KU_S4_2022</strain>
        <tissue evidence="3">Muscle</tissue>
    </source>
</reference>
<name>A0A9Q0DZL4_9TELE</name>
<dbReference type="Proteomes" id="UP001148018">
    <property type="component" value="Unassembled WGS sequence"/>
</dbReference>
<proteinExistence type="inferred from homology"/>
<comment type="caution">
    <text evidence="3">The sequence shown here is derived from an EMBL/GenBank/DDBJ whole genome shotgun (WGS) entry which is preliminary data.</text>
</comment>
<dbReference type="Pfam" id="PF12736">
    <property type="entry name" value="CABIT"/>
    <property type="match status" value="2"/>
</dbReference>
<dbReference type="GO" id="GO:0050852">
    <property type="term" value="P:T cell receptor signaling pathway"/>
    <property type="evidence" value="ECO:0007669"/>
    <property type="project" value="TreeGrafter"/>
</dbReference>
<dbReference type="InterPro" id="IPR025946">
    <property type="entry name" value="CABIT_dom"/>
</dbReference>
<dbReference type="GO" id="GO:0005737">
    <property type="term" value="C:cytoplasm"/>
    <property type="evidence" value="ECO:0007669"/>
    <property type="project" value="TreeGrafter"/>
</dbReference>
<feature type="domain" description="CABIT" evidence="2">
    <location>
        <begin position="267"/>
        <end position="492"/>
    </location>
</feature>
<dbReference type="InterPro" id="IPR039671">
    <property type="entry name" value="THEMIS"/>
</dbReference>
<dbReference type="OrthoDB" id="9030353at2759"/>
<evidence type="ECO:0000259" key="2">
    <source>
        <dbReference type="Pfam" id="PF12736"/>
    </source>
</evidence>
<dbReference type="EMBL" id="JANIIK010000109">
    <property type="protein sequence ID" value="KAJ3598489.1"/>
    <property type="molecule type" value="Genomic_DNA"/>
</dbReference>
<dbReference type="AlphaFoldDB" id="A0A9Q0DZL4"/>
<dbReference type="PANTHER" id="PTHR15215:SF2">
    <property type="entry name" value="PROTEIN THEMIS2"/>
    <property type="match status" value="1"/>
</dbReference>
<comment type="similarity">
    <text evidence="1">Belongs to the themis family.</text>
</comment>
<organism evidence="3 4">
    <name type="scientific">Muraenolepis orangiensis</name>
    <name type="common">Patagonian moray cod</name>
    <dbReference type="NCBI Taxonomy" id="630683"/>
    <lineage>
        <taxon>Eukaryota</taxon>
        <taxon>Metazoa</taxon>
        <taxon>Chordata</taxon>
        <taxon>Craniata</taxon>
        <taxon>Vertebrata</taxon>
        <taxon>Euteleostomi</taxon>
        <taxon>Actinopterygii</taxon>
        <taxon>Neopterygii</taxon>
        <taxon>Teleostei</taxon>
        <taxon>Neoteleostei</taxon>
        <taxon>Acanthomorphata</taxon>
        <taxon>Zeiogadaria</taxon>
        <taxon>Gadariae</taxon>
        <taxon>Gadiformes</taxon>
        <taxon>Muraenolepidoidei</taxon>
        <taxon>Muraenolepididae</taxon>
        <taxon>Muraenolepis</taxon>
    </lineage>
</organism>
<gene>
    <name evidence="3" type="ORF">NHX12_002000</name>
</gene>
<evidence type="ECO:0000256" key="1">
    <source>
        <dbReference type="ARBA" id="ARBA00006414"/>
    </source>
</evidence>
<accession>A0A9Q0DZL4</accession>
<evidence type="ECO:0000313" key="4">
    <source>
        <dbReference type="Proteomes" id="UP001148018"/>
    </source>
</evidence>
<sequence length="667" mass="73876">MAGSMSSLPLKQLISTVDTSRLPIILQVCSGIYFQGSVYEMSGSEVCFSTGDLMKVIGLKLVSVTCEDVTSNQKSEMPIEHKGLFKQVPEGRPYQSLEEMLCGRAPGAGDPSLPIFSFYSGCKLTVGTLVVGPGTVMTALSVEPEGESGGWIHCRMRGYQGGSVAVAIPLHSQGEFYECFSLQEIVSSAQLLSGHFCCTEARDGAERPLAFCPVYDVEARMHLRKDTVRFPSSLEVDVVDVTHQQMDTPFIAPFSLDELLPLPDHTFPAMAKILETPKVEHLVCSGWVEELRRHQELVLHSKGSANMVLFCSARRTRRQYFLVSEGYGGRFRRRPREFLSVYEVYTAAIKTPGLRVTVTRPIQETEDVIVGDELEVVGLNTEGQEAQQQPNPDQSADMLVCRRVEELSEDEGDEGVCPWAPETFLLSVHWHGFFREVITNNKKYRLKDLCQQFSPPLDVTVASRDKDLASDPLYGISSLCLEGLTVETVVQASFPTSPELSFTIPTRWLSLAMYFTQNSLPWPQDEPPVSQVETVTEVMESFYLENCSQIYSQMPPPPRPPKTYLSIATPKPSKPEALVDCCPALSVNDSVPEEGLGKLSIDRKAKQSLPLPQIPCVPLRSQTIPHTSSAPLKSVTAQVPLGEDCSEEESSNCMLSPINKLHEYELY</sequence>
<protein>
    <recommendedName>
        <fullName evidence="2">CABIT domain-containing protein</fullName>
    </recommendedName>
</protein>